<protein>
    <submittedName>
        <fullName evidence="3">Bromodomain and WD repeat-containing protein 3 isoform X7</fullName>
    </submittedName>
</protein>
<keyword evidence="2" id="KW-1185">Reference proteome</keyword>
<dbReference type="RefSeq" id="XP_024593999.1">
    <property type="nucleotide sequence ID" value="XM_024738231.1"/>
</dbReference>
<accession>A0A341AVJ7</accession>
<dbReference type="PANTHER" id="PTHR16266:SF25">
    <property type="entry name" value="BROMODOMAIN AND WD REPEAT-CONTAINING PROTEIN 3"/>
    <property type="match status" value="1"/>
</dbReference>
<dbReference type="InterPro" id="IPR057452">
    <property type="entry name" value="BRWD/PHIP_N"/>
</dbReference>
<dbReference type="GO" id="GO:0008360">
    <property type="term" value="P:regulation of cell shape"/>
    <property type="evidence" value="ECO:0007669"/>
    <property type="project" value="TreeGrafter"/>
</dbReference>
<proteinExistence type="predicted"/>
<dbReference type="Pfam" id="PF25437">
    <property type="entry name" value="BRWD1_N"/>
    <property type="match status" value="1"/>
</dbReference>
<dbReference type="InterPro" id="IPR052060">
    <property type="entry name" value="Bromo_WD_repeat"/>
</dbReference>
<gene>
    <name evidence="3" type="primary">BRWD3</name>
</gene>
<dbReference type="Proteomes" id="UP000252040">
    <property type="component" value="Unplaced"/>
</dbReference>
<dbReference type="AlphaFoldDB" id="A0A341AVJ7"/>
<dbReference type="PANTHER" id="PTHR16266">
    <property type="entry name" value="WD REPEAT DOMAIN 9"/>
    <property type="match status" value="1"/>
</dbReference>
<dbReference type="GO" id="GO:0006357">
    <property type="term" value="P:regulation of transcription by RNA polymerase II"/>
    <property type="evidence" value="ECO:0007669"/>
    <property type="project" value="TreeGrafter"/>
</dbReference>
<evidence type="ECO:0000313" key="2">
    <source>
        <dbReference type="Proteomes" id="UP000252040"/>
    </source>
</evidence>
<dbReference type="CTD" id="254065"/>
<evidence type="ECO:0000259" key="1">
    <source>
        <dbReference type="Pfam" id="PF25437"/>
    </source>
</evidence>
<evidence type="ECO:0000313" key="3">
    <source>
        <dbReference type="RefSeq" id="XP_024593999.1"/>
    </source>
</evidence>
<feature type="domain" description="BRWD/PHIP N-terminal" evidence="1">
    <location>
        <begin position="5"/>
        <end position="84"/>
    </location>
</feature>
<sequence>MAAAPTQIEAELYYLIARFLQSGPCNKSAQVLVQELEEHQLIPRRLDWEGREHRRSFEDLVAANAHIPPDYLLKICERIGPLLDKEIPQSVPGVQTLLGVGRQSLLRDAKDCKSTLWNGSAFAALHRGRPPELPVNYVKPPNVVNITSARQLTGCSRFSHIFPSSAYQHIKMHKRILGHLSSVYCVAFDRSGRRIFTATTKEVVCILRSSTSWSSLQTLPLMFS</sequence>
<dbReference type="GeneID" id="112395173"/>
<reference evidence="3" key="1">
    <citation type="submission" date="2025-08" db="UniProtKB">
        <authorList>
            <consortium name="RefSeq"/>
        </authorList>
    </citation>
    <scope>IDENTIFICATION</scope>
    <source>
        <tissue evidence="3">Meat</tissue>
    </source>
</reference>
<dbReference type="GO" id="GO:0007010">
    <property type="term" value="P:cytoskeleton organization"/>
    <property type="evidence" value="ECO:0007669"/>
    <property type="project" value="TreeGrafter"/>
</dbReference>
<dbReference type="GO" id="GO:0005634">
    <property type="term" value="C:nucleus"/>
    <property type="evidence" value="ECO:0007669"/>
    <property type="project" value="TreeGrafter"/>
</dbReference>
<name>A0A341AVJ7_NEOAA</name>
<organism evidence="2 3">
    <name type="scientific">Neophocaena asiaeorientalis asiaeorientalis</name>
    <name type="common">Yangtze finless porpoise</name>
    <name type="synonym">Neophocaena phocaenoides subsp. asiaeorientalis</name>
    <dbReference type="NCBI Taxonomy" id="1706337"/>
    <lineage>
        <taxon>Eukaryota</taxon>
        <taxon>Metazoa</taxon>
        <taxon>Chordata</taxon>
        <taxon>Craniata</taxon>
        <taxon>Vertebrata</taxon>
        <taxon>Euteleostomi</taxon>
        <taxon>Mammalia</taxon>
        <taxon>Eutheria</taxon>
        <taxon>Laurasiatheria</taxon>
        <taxon>Artiodactyla</taxon>
        <taxon>Whippomorpha</taxon>
        <taxon>Cetacea</taxon>
        <taxon>Odontoceti</taxon>
        <taxon>Phocoenidae</taxon>
        <taxon>Neophocaena</taxon>
    </lineage>
</organism>